<name>A0A1B6CIB4_9HEMI</name>
<protein>
    <recommendedName>
        <fullName evidence="3">Dystroglycan C-terminal domain-containing protein</fullName>
    </recommendedName>
</protein>
<evidence type="ECO:0000256" key="1">
    <source>
        <dbReference type="SAM" id="MobiDB-lite"/>
    </source>
</evidence>
<feature type="transmembrane region" description="Helical" evidence="2">
    <location>
        <begin position="6"/>
        <end position="25"/>
    </location>
</feature>
<evidence type="ECO:0000313" key="4">
    <source>
        <dbReference type="EMBL" id="JAS13140.1"/>
    </source>
</evidence>
<dbReference type="GO" id="GO:0002009">
    <property type="term" value="P:morphogenesis of an epithelium"/>
    <property type="evidence" value="ECO:0007669"/>
    <property type="project" value="TreeGrafter"/>
</dbReference>
<evidence type="ECO:0000256" key="2">
    <source>
        <dbReference type="SAM" id="Phobius"/>
    </source>
</evidence>
<organism evidence="4">
    <name type="scientific">Clastoptera arizonana</name>
    <name type="common">Arizona spittle bug</name>
    <dbReference type="NCBI Taxonomy" id="38151"/>
    <lineage>
        <taxon>Eukaryota</taxon>
        <taxon>Metazoa</taxon>
        <taxon>Ecdysozoa</taxon>
        <taxon>Arthropoda</taxon>
        <taxon>Hexapoda</taxon>
        <taxon>Insecta</taxon>
        <taxon>Pterygota</taxon>
        <taxon>Neoptera</taxon>
        <taxon>Paraneoptera</taxon>
        <taxon>Hemiptera</taxon>
        <taxon>Auchenorrhyncha</taxon>
        <taxon>Cercopoidea</taxon>
        <taxon>Clastopteridae</taxon>
        <taxon>Clastoptera</taxon>
    </lineage>
</organism>
<feature type="compositionally biased region" description="Pro residues" evidence="1">
    <location>
        <begin position="116"/>
        <end position="130"/>
    </location>
</feature>
<evidence type="ECO:0000259" key="3">
    <source>
        <dbReference type="Pfam" id="PF05454"/>
    </source>
</evidence>
<dbReference type="GO" id="GO:0016011">
    <property type="term" value="C:dystroglycan complex"/>
    <property type="evidence" value="ECO:0007669"/>
    <property type="project" value="TreeGrafter"/>
</dbReference>
<dbReference type="PANTHER" id="PTHR21559:SF21">
    <property type="entry name" value="DYSTROGLYCAN 1"/>
    <property type="match status" value="1"/>
</dbReference>
<keyword evidence="2" id="KW-0472">Membrane</keyword>
<keyword evidence="2" id="KW-0812">Transmembrane</keyword>
<sequence>MTVVVPAVVIAGMLLCAGLVACILYRRRRTGKMSVGSEDERQSFRSKGIPVIFQDELEERPEPANKSPVIMKEEKPPLPPPEYHQRMALLSDTDHEDSPYQPPPPFASSRDSARPKPTPTYRMPPPYVPP</sequence>
<dbReference type="GO" id="GO:0007411">
    <property type="term" value="P:axon guidance"/>
    <property type="evidence" value="ECO:0007669"/>
    <property type="project" value="TreeGrafter"/>
</dbReference>
<keyword evidence="2" id="KW-1133">Transmembrane helix</keyword>
<dbReference type="Pfam" id="PF05454">
    <property type="entry name" value="DAG1"/>
    <property type="match status" value="1"/>
</dbReference>
<dbReference type="PANTHER" id="PTHR21559">
    <property type="entry name" value="DYSTROGLYCAN-RELATED"/>
    <property type="match status" value="1"/>
</dbReference>
<dbReference type="InterPro" id="IPR008465">
    <property type="entry name" value="DAG1_C"/>
</dbReference>
<accession>A0A1B6CIB4</accession>
<dbReference type="GO" id="GO:0042383">
    <property type="term" value="C:sarcolemma"/>
    <property type="evidence" value="ECO:0007669"/>
    <property type="project" value="TreeGrafter"/>
</dbReference>
<feature type="region of interest" description="Disordered" evidence="1">
    <location>
        <begin position="31"/>
        <end position="130"/>
    </location>
</feature>
<feature type="domain" description="Dystroglycan C-terminal" evidence="3">
    <location>
        <begin position="1"/>
        <end position="130"/>
    </location>
</feature>
<proteinExistence type="predicted"/>
<gene>
    <name evidence="4" type="ORF">g.38124</name>
</gene>
<reference evidence="4" key="1">
    <citation type="submission" date="2015-12" db="EMBL/GenBank/DDBJ databases">
        <title>De novo transcriptome assembly of four potential Pierce s Disease insect vectors from Arizona vineyards.</title>
        <authorList>
            <person name="Tassone E.E."/>
        </authorList>
    </citation>
    <scope>NUCLEOTIDE SEQUENCE</scope>
</reference>
<dbReference type="EMBL" id="GEDC01024158">
    <property type="protein sequence ID" value="JAS13140.1"/>
    <property type="molecule type" value="Transcribed_RNA"/>
</dbReference>
<dbReference type="GO" id="GO:0043236">
    <property type="term" value="F:laminin binding"/>
    <property type="evidence" value="ECO:0007669"/>
    <property type="project" value="TreeGrafter"/>
</dbReference>
<dbReference type="GO" id="GO:0021675">
    <property type="term" value="P:nerve development"/>
    <property type="evidence" value="ECO:0007669"/>
    <property type="project" value="TreeGrafter"/>
</dbReference>
<dbReference type="AlphaFoldDB" id="A0A1B6CIB4"/>